<proteinExistence type="predicted"/>
<gene>
    <name evidence="2" type="ORF">L195_g057196</name>
</gene>
<evidence type="ECO:0000313" key="2">
    <source>
        <dbReference type="EMBL" id="PNX70242.1"/>
    </source>
</evidence>
<feature type="compositionally biased region" description="Basic and acidic residues" evidence="1">
    <location>
        <begin position="1"/>
        <end position="11"/>
    </location>
</feature>
<feature type="region of interest" description="Disordered" evidence="1">
    <location>
        <begin position="1"/>
        <end position="60"/>
    </location>
</feature>
<organism evidence="2 3">
    <name type="scientific">Trifolium pratense</name>
    <name type="common">Red clover</name>
    <dbReference type="NCBI Taxonomy" id="57577"/>
    <lineage>
        <taxon>Eukaryota</taxon>
        <taxon>Viridiplantae</taxon>
        <taxon>Streptophyta</taxon>
        <taxon>Embryophyta</taxon>
        <taxon>Tracheophyta</taxon>
        <taxon>Spermatophyta</taxon>
        <taxon>Magnoliopsida</taxon>
        <taxon>eudicotyledons</taxon>
        <taxon>Gunneridae</taxon>
        <taxon>Pentapetalae</taxon>
        <taxon>rosids</taxon>
        <taxon>fabids</taxon>
        <taxon>Fabales</taxon>
        <taxon>Fabaceae</taxon>
        <taxon>Papilionoideae</taxon>
        <taxon>50 kb inversion clade</taxon>
        <taxon>NPAAA clade</taxon>
        <taxon>Hologalegina</taxon>
        <taxon>IRL clade</taxon>
        <taxon>Trifolieae</taxon>
        <taxon>Trifolium</taxon>
    </lineage>
</organism>
<dbReference type="AlphaFoldDB" id="A0A2K3KVD3"/>
<reference evidence="2 3" key="1">
    <citation type="journal article" date="2014" name="Am. J. Bot.">
        <title>Genome assembly and annotation for red clover (Trifolium pratense; Fabaceae).</title>
        <authorList>
            <person name="Istvanek J."/>
            <person name="Jaros M."/>
            <person name="Krenek A."/>
            <person name="Repkova J."/>
        </authorList>
    </citation>
    <scope>NUCLEOTIDE SEQUENCE [LARGE SCALE GENOMIC DNA]</scope>
    <source>
        <strain evidence="3">cv. Tatra</strain>
        <tissue evidence="2">Young leaves</tissue>
    </source>
</reference>
<dbReference type="EMBL" id="ASHM01111998">
    <property type="protein sequence ID" value="PNX70242.1"/>
    <property type="molecule type" value="Genomic_DNA"/>
</dbReference>
<comment type="caution">
    <text evidence="2">The sequence shown here is derived from an EMBL/GenBank/DDBJ whole genome shotgun (WGS) entry which is preliminary data.</text>
</comment>
<evidence type="ECO:0000313" key="3">
    <source>
        <dbReference type="Proteomes" id="UP000236291"/>
    </source>
</evidence>
<name>A0A2K3KVD3_TRIPR</name>
<reference evidence="2 3" key="2">
    <citation type="journal article" date="2017" name="Front. Plant Sci.">
        <title>Gene Classification and Mining of Molecular Markers Useful in Red Clover (Trifolium pratense) Breeding.</title>
        <authorList>
            <person name="Istvanek J."/>
            <person name="Dluhosova J."/>
            <person name="Dluhos P."/>
            <person name="Patkova L."/>
            <person name="Nedelnik J."/>
            <person name="Repkova J."/>
        </authorList>
    </citation>
    <scope>NUCLEOTIDE SEQUENCE [LARGE SCALE GENOMIC DNA]</scope>
    <source>
        <strain evidence="3">cv. Tatra</strain>
        <tissue evidence="2">Young leaves</tissue>
    </source>
</reference>
<dbReference type="Proteomes" id="UP000236291">
    <property type="component" value="Unassembled WGS sequence"/>
</dbReference>
<accession>A0A2K3KVD3</accession>
<sequence length="86" mass="10034">MRHHRTHDESQRGTMKLGHQVCRKTSHRTHDEMHRSTMKAVQENRKSRLNLPSYHDMTHRGHDEAKLHTIVATMDTMGAQKSPEPS</sequence>
<protein>
    <submittedName>
        <fullName evidence="2">Uncharacterized protein</fullName>
    </submittedName>
</protein>
<evidence type="ECO:0000256" key="1">
    <source>
        <dbReference type="SAM" id="MobiDB-lite"/>
    </source>
</evidence>